<gene>
    <name evidence="2" type="ORF">HDE69_001483</name>
</gene>
<accession>A0A7W8YRH4</accession>
<organism evidence="2 3">
    <name type="scientific">Pedobacter cryoconitis</name>
    <dbReference type="NCBI Taxonomy" id="188932"/>
    <lineage>
        <taxon>Bacteria</taxon>
        <taxon>Pseudomonadati</taxon>
        <taxon>Bacteroidota</taxon>
        <taxon>Sphingobacteriia</taxon>
        <taxon>Sphingobacteriales</taxon>
        <taxon>Sphingobacteriaceae</taxon>
        <taxon>Pedobacter</taxon>
    </lineage>
</organism>
<dbReference type="AlphaFoldDB" id="A0A7W8YRH4"/>
<proteinExistence type="predicted"/>
<keyword evidence="1" id="KW-0812">Transmembrane</keyword>
<evidence type="ECO:0000256" key="1">
    <source>
        <dbReference type="SAM" id="Phobius"/>
    </source>
</evidence>
<keyword evidence="1" id="KW-0472">Membrane</keyword>
<protein>
    <submittedName>
        <fullName evidence="2">Uncharacterized protein</fullName>
    </submittedName>
</protein>
<evidence type="ECO:0000313" key="2">
    <source>
        <dbReference type="EMBL" id="MBB5620434.1"/>
    </source>
</evidence>
<evidence type="ECO:0000313" key="3">
    <source>
        <dbReference type="Proteomes" id="UP000537718"/>
    </source>
</evidence>
<dbReference type="Proteomes" id="UP000537718">
    <property type="component" value="Unassembled WGS sequence"/>
</dbReference>
<dbReference type="EMBL" id="JACHCF010000003">
    <property type="protein sequence ID" value="MBB5620434.1"/>
    <property type="molecule type" value="Genomic_DNA"/>
</dbReference>
<comment type="caution">
    <text evidence="2">The sequence shown here is derived from an EMBL/GenBank/DDBJ whole genome shotgun (WGS) entry which is preliminary data.</text>
</comment>
<sequence length="347" mass="39525">MSKYRISLIIVIIVAAVAGILYLLYSTKKETVQPATTLKSNNIDLKKDTVTSVEPAAEQTAPIYLKISSFQSYPSIAAMNEVEKTIRQQLPLLNITQRYLLLEQWEKALTPMINRLAPEQQQILAIYKSFTNTSYLAGESSEAYSKRINTALPAKLNPAQKILFQQLTARQIEITEAEEQEPAFELKPAYWKNLFASRLTAGDQYYWNQQTIENNAVIDYDAGLAVDRVTLGEWASSWESYLKKYPEGHYQKEAEEKYRNYMSYLLVGLENTPTLNLETYKIEPDVIKDFETIIKRHPNSTVANSITSFRKTIQDAEGKINIAPKLYELANTLTSEAPFIKKISVKP</sequence>
<feature type="transmembrane region" description="Helical" evidence="1">
    <location>
        <begin position="6"/>
        <end position="25"/>
    </location>
</feature>
<keyword evidence="1" id="KW-1133">Transmembrane helix</keyword>
<dbReference type="RefSeq" id="WP_183866463.1">
    <property type="nucleotide sequence ID" value="NZ_JACHCF010000003.1"/>
</dbReference>
<name>A0A7W8YRH4_9SPHI</name>
<reference evidence="2 3" key="1">
    <citation type="submission" date="2020-08" db="EMBL/GenBank/DDBJ databases">
        <title>Genomic Encyclopedia of Type Strains, Phase IV (KMG-V): Genome sequencing to study the core and pangenomes of soil and plant-associated prokaryotes.</title>
        <authorList>
            <person name="Whitman W."/>
        </authorList>
    </citation>
    <scope>NUCLEOTIDE SEQUENCE [LARGE SCALE GENOMIC DNA]</scope>
    <source>
        <strain evidence="2 3">MP7CTX6</strain>
    </source>
</reference>